<dbReference type="EMBL" id="JAQQAL010000027">
    <property type="protein sequence ID" value="MDC7227518.1"/>
    <property type="molecule type" value="Genomic_DNA"/>
</dbReference>
<feature type="domain" description="Hydantoinase A/oxoprolinase" evidence="1">
    <location>
        <begin position="466"/>
        <end position="613"/>
    </location>
</feature>
<organism evidence="4 5">
    <name type="scientific">Candidatus Thalassospirochaeta sargassi</name>
    <dbReference type="NCBI Taxonomy" id="3119039"/>
    <lineage>
        <taxon>Bacteria</taxon>
        <taxon>Pseudomonadati</taxon>
        <taxon>Spirochaetota</taxon>
        <taxon>Spirochaetia</taxon>
        <taxon>Spirochaetales</taxon>
        <taxon>Spirochaetaceae</taxon>
        <taxon>Candidatus Thalassospirochaeta</taxon>
    </lineage>
</organism>
<dbReference type="GO" id="GO:0006749">
    <property type="term" value="P:glutathione metabolic process"/>
    <property type="evidence" value="ECO:0007669"/>
    <property type="project" value="TreeGrafter"/>
</dbReference>
<dbReference type="Pfam" id="PF05378">
    <property type="entry name" value="Hydant_A_N"/>
    <property type="match status" value="1"/>
</dbReference>
<evidence type="ECO:0000313" key="4">
    <source>
        <dbReference type="EMBL" id="MDC7227518.1"/>
    </source>
</evidence>
<proteinExistence type="predicted"/>
<dbReference type="InterPro" id="IPR043129">
    <property type="entry name" value="ATPase_NBD"/>
</dbReference>
<dbReference type="InterPro" id="IPR012437">
    <property type="entry name" value="DUF1638"/>
</dbReference>
<evidence type="ECO:0000259" key="1">
    <source>
        <dbReference type="Pfam" id="PF01968"/>
    </source>
</evidence>
<dbReference type="InterPro" id="IPR002821">
    <property type="entry name" value="Hydantoinase_A"/>
</dbReference>
<feature type="domain" description="Hydantoinase/oxoprolinase N-terminal" evidence="2">
    <location>
        <begin position="289"/>
        <end position="446"/>
    </location>
</feature>
<protein>
    <submittedName>
        <fullName evidence="4">DUF1638 domain-containing protein</fullName>
    </submittedName>
</protein>
<comment type="caution">
    <text evidence="4">The sequence shown here is derived from an EMBL/GenBank/DDBJ whole genome shotgun (WGS) entry which is preliminary data.</text>
</comment>
<name>A0AAJ1IDX0_9SPIO</name>
<dbReference type="GO" id="GO:0017168">
    <property type="term" value="F:5-oxoprolinase (ATP-hydrolyzing) activity"/>
    <property type="evidence" value="ECO:0007669"/>
    <property type="project" value="TreeGrafter"/>
</dbReference>
<dbReference type="PANTHER" id="PTHR11365:SF2">
    <property type="entry name" value="5-OXOPROLINASE"/>
    <property type="match status" value="1"/>
</dbReference>
<dbReference type="Pfam" id="PF01968">
    <property type="entry name" value="Hydantoinase_A"/>
    <property type="match status" value="1"/>
</dbReference>
<evidence type="ECO:0000259" key="3">
    <source>
        <dbReference type="Pfam" id="PF07796"/>
    </source>
</evidence>
<dbReference type="GO" id="GO:0005829">
    <property type="term" value="C:cytosol"/>
    <property type="evidence" value="ECO:0007669"/>
    <property type="project" value="TreeGrafter"/>
</dbReference>
<dbReference type="PANTHER" id="PTHR11365">
    <property type="entry name" value="5-OXOPROLINASE RELATED"/>
    <property type="match status" value="1"/>
</dbReference>
<accession>A0AAJ1IDX0</accession>
<reference evidence="4 5" key="1">
    <citation type="submission" date="2022-12" db="EMBL/GenBank/DDBJ databases">
        <title>Metagenome assembled genome from gulf of manar.</title>
        <authorList>
            <person name="Kohli P."/>
            <person name="Pk S."/>
            <person name="Venkata Ramana C."/>
            <person name="Sasikala C."/>
        </authorList>
    </citation>
    <scope>NUCLEOTIDE SEQUENCE [LARGE SCALE GENOMIC DNA]</scope>
    <source>
        <strain evidence="4">JB008</strain>
    </source>
</reference>
<dbReference type="InterPro" id="IPR008040">
    <property type="entry name" value="Hydant_A_N"/>
</dbReference>
<feature type="domain" description="DUF1638" evidence="3">
    <location>
        <begin position="33"/>
        <end position="226"/>
    </location>
</feature>
<gene>
    <name evidence="4" type="ORF">PQJ61_12205</name>
</gene>
<evidence type="ECO:0000313" key="5">
    <source>
        <dbReference type="Proteomes" id="UP001221217"/>
    </source>
</evidence>
<sequence>MSRSLKIIACAVLENEIRHAAEKDNIIIHPEYLPAGLHDQPDRLRRELQEAVDKASAEVEAGTADYDAVVIGYGLCGRGTVGLKAAGLPLIMPRAHDCIALFLGSHKKYKEQFRKNPGTFYMTEGWYQHKTQPVSVKRKKGEEHFKGNWDISVGYESIKNKYGDKNADEIYEFLNTWKRNYNRSVYIDTGAENDEVYENYAKDLAEELGWTYERLEGSPDFFEAMLNNEFSDDEILIVPPRYMTAYDPLKNGLYAYDPSAGDTSLWDRVLPKQDEIGKASALKRGGLGLGIDAGGTYTDAVIYDFNNSRVICKAKAPTTKWDFTIGITEALQKLDQDLLSQVNITVVSTTLATNAIVEDRGQKVGLLLMPLAEVSSDKIEHRPWTIVSGRMSIGGDVLEPVSEDEIKKIANGMVERDQVEAFAVSGYGSTVNPAHELQIKRIIEAETGRGVCCGHELSNTMNFFVRANTAVLNAGIIPLLEQFIAELEQSLESMNIGGSVMIVRGDGSLMSRGKAVLHPVETTLSGPAASIAGARFLTGADDAVIIDVGGTTSDIGIVKDGGIRLAEEGSNVGRWRTHVKAVDMFTLGAGGDSRVLIQGRELTVGPERVAPVGRLYSIPGGEDAVKFIGELHSDYTTSTAAMEILALTGREPSWDLSREESRIIEVLRERPHSVKELAVKLTHGLWTILYIARLENAAVIQRYGLTPTDLLASNDEISIWPSHISRRVVKLYEIIWGEDPGDLTGHVFGVISDNLLETLLLQEFNLHGEAAAGTAVNPIFKALMKNLKGCSSALRLSPSLKSGLTGVGAAAPWLLKNLAEQIGCELIIPEDGDVANAVGAVCSMVTVRKEVSVTPTADGRFIVNGFEDSPHFETFEEACDFLEEQVVPLIRDEAEKAGTDEKHITWSAENRLSPTSDGNHIFLGRDYKVEITGLPV</sequence>
<dbReference type="Pfam" id="PF07796">
    <property type="entry name" value="DUF1638"/>
    <property type="match status" value="1"/>
</dbReference>
<dbReference type="AlphaFoldDB" id="A0AAJ1IDX0"/>
<evidence type="ECO:0000259" key="2">
    <source>
        <dbReference type="Pfam" id="PF05378"/>
    </source>
</evidence>
<dbReference type="SUPFAM" id="SSF53067">
    <property type="entry name" value="Actin-like ATPase domain"/>
    <property type="match status" value="1"/>
</dbReference>
<dbReference type="InterPro" id="IPR045079">
    <property type="entry name" value="Oxoprolinase-like"/>
</dbReference>
<dbReference type="Proteomes" id="UP001221217">
    <property type="component" value="Unassembled WGS sequence"/>
</dbReference>